<evidence type="ECO:0000256" key="1">
    <source>
        <dbReference type="SAM" id="MobiDB-lite"/>
    </source>
</evidence>
<proteinExistence type="predicted"/>
<dbReference type="AlphaFoldDB" id="M1DIJ6"/>
<feature type="region of interest" description="Disordered" evidence="1">
    <location>
        <begin position="139"/>
        <end position="228"/>
    </location>
</feature>
<dbReference type="Gramene" id="PGSC0003DMT400089625">
    <property type="protein sequence ID" value="PGSC0003DMT400089625"/>
    <property type="gene ID" value="PGSC0003DMG400039196"/>
</dbReference>
<protein>
    <submittedName>
        <fullName evidence="2">Uncharacterized protein</fullName>
    </submittedName>
</protein>
<dbReference type="InParanoid" id="M1DIJ6"/>
<sequence length="341" mass="37918">MTNKETEKDHILVTLLTQLDLPKKIMNLEAPDTKKDRYIPPHERIQPNMNEDGQIEEILSLILHKVESHDKGRSGKVVEKCRLASKRSSRRIAEEVGDPNLDRSWTQDNFKVEFVNLGEARKLLANRRSDMVRTNIDMPTRKRVRGITINEGGSNPPKKGRQEPLPGDKGKGKRPIYNMVTTGSQAALFEPEDDQPLQSRRNEIRTRSQPDSAGVPPTSTPVDAVPTPAPPVAPVPPVIPPPRLLNILKGDGLQTILEEIIHRGPGGQILKCEGHPPYHSDLVPKSKKKASEFRLVKSVMVLGNKVGCNSEYINTVLGRALHSRHPYIGLHGSQSLDDLKG</sequence>
<dbReference type="PANTHER" id="PTHR33180">
    <property type="entry name" value="PHOTOSYSTEM II CP43 REACTION CENTER PROTEIN"/>
    <property type="match status" value="1"/>
</dbReference>
<feature type="compositionally biased region" description="Basic and acidic residues" evidence="1">
    <location>
        <begin position="160"/>
        <end position="170"/>
    </location>
</feature>
<keyword evidence="3" id="KW-1185">Reference proteome</keyword>
<reference evidence="3" key="1">
    <citation type="journal article" date="2011" name="Nature">
        <title>Genome sequence and analysis of the tuber crop potato.</title>
        <authorList>
            <consortium name="The Potato Genome Sequencing Consortium"/>
        </authorList>
    </citation>
    <scope>NUCLEOTIDE SEQUENCE [LARGE SCALE GENOMIC DNA]</scope>
    <source>
        <strain evidence="3">cv. DM1-3 516 R44</strain>
    </source>
</reference>
<name>M1DIJ6_SOLTU</name>
<organism evidence="2 3">
    <name type="scientific">Solanum tuberosum</name>
    <name type="common">Potato</name>
    <dbReference type="NCBI Taxonomy" id="4113"/>
    <lineage>
        <taxon>Eukaryota</taxon>
        <taxon>Viridiplantae</taxon>
        <taxon>Streptophyta</taxon>
        <taxon>Embryophyta</taxon>
        <taxon>Tracheophyta</taxon>
        <taxon>Spermatophyta</taxon>
        <taxon>Magnoliopsida</taxon>
        <taxon>eudicotyledons</taxon>
        <taxon>Gunneridae</taxon>
        <taxon>Pentapetalae</taxon>
        <taxon>asterids</taxon>
        <taxon>lamiids</taxon>
        <taxon>Solanales</taxon>
        <taxon>Solanaceae</taxon>
        <taxon>Solanoideae</taxon>
        <taxon>Solaneae</taxon>
        <taxon>Solanum</taxon>
    </lineage>
</organism>
<dbReference type="HOGENOM" id="CLU_029307_3_1_1"/>
<dbReference type="PANTHER" id="PTHR33180:SF31">
    <property type="entry name" value="POLYPROTEIN PROTEIN"/>
    <property type="match status" value="1"/>
</dbReference>
<evidence type="ECO:0000313" key="3">
    <source>
        <dbReference type="Proteomes" id="UP000011115"/>
    </source>
</evidence>
<dbReference type="PaxDb" id="4113-PGSC0003DMT400089625"/>
<accession>M1DIJ6</accession>
<evidence type="ECO:0000313" key="2">
    <source>
        <dbReference type="EnsemblPlants" id="PGSC0003DMT400089625"/>
    </source>
</evidence>
<reference evidence="2" key="2">
    <citation type="submission" date="2015-06" db="UniProtKB">
        <authorList>
            <consortium name="EnsemblPlants"/>
        </authorList>
    </citation>
    <scope>IDENTIFICATION</scope>
    <source>
        <strain evidence="2">DM1-3 516 R44</strain>
    </source>
</reference>
<dbReference type="EnsemblPlants" id="PGSC0003DMT400089625">
    <property type="protein sequence ID" value="PGSC0003DMT400089625"/>
    <property type="gene ID" value="PGSC0003DMG400039196"/>
</dbReference>
<feature type="compositionally biased region" description="Low complexity" evidence="1">
    <location>
        <begin position="215"/>
        <end position="226"/>
    </location>
</feature>
<dbReference type="Proteomes" id="UP000011115">
    <property type="component" value="Unassembled WGS sequence"/>
</dbReference>